<evidence type="ECO:0000313" key="2">
    <source>
        <dbReference type="Proteomes" id="UP000217784"/>
    </source>
</evidence>
<sequence>MYIFKIKELDDKKINMMQLFELNKDISLIGTDTWNHPEDIHCSMDDLDRGNLTETLLAN</sequence>
<reference evidence="1 2" key="1">
    <citation type="journal article" date="2017" name="BMC Genomics">
        <title>Genomic analysis of methanogenic archaea reveals a shift towards energy conservation.</title>
        <authorList>
            <person name="Gilmore S.P."/>
            <person name="Henske J.K."/>
            <person name="Sexton J.A."/>
            <person name="Solomon K.V."/>
            <person name="Seppala S."/>
            <person name="Yoo J.I."/>
            <person name="Huyett L.M."/>
            <person name="Pressman A."/>
            <person name="Cogan J.Z."/>
            <person name="Kivenson V."/>
            <person name="Peng X."/>
            <person name="Tan Y."/>
            <person name="Valentine D.L."/>
            <person name="O'Malley M.A."/>
        </authorList>
    </citation>
    <scope>NUCLEOTIDE SEQUENCE [LARGE SCALE GENOMIC DNA]</scope>
    <source>
        <strain evidence="1 2">M.o.H.</strain>
    </source>
</reference>
<dbReference type="RefSeq" id="WP_069584228.1">
    <property type="nucleotide sequence ID" value="NZ_LMVM01000012.1"/>
</dbReference>
<proteinExistence type="predicted"/>
<name>A0A2A2H6M3_METBR</name>
<gene>
    <name evidence="1" type="ORF">ASJ80_12095</name>
</gene>
<dbReference type="AlphaFoldDB" id="A0A2A2H6M3"/>
<dbReference type="Proteomes" id="UP000217784">
    <property type="component" value="Unassembled WGS sequence"/>
</dbReference>
<protein>
    <submittedName>
        <fullName evidence="1">Uncharacterized protein</fullName>
    </submittedName>
</protein>
<keyword evidence="2" id="KW-1185">Reference proteome</keyword>
<dbReference type="EMBL" id="LMVM01000012">
    <property type="protein sequence ID" value="PAV05037.1"/>
    <property type="molecule type" value="Genomic_DNA"/>
</dbReference>
<comment type="caution">
    <text evidence="1">The sequence shown here is derived from an EMBL/GenBank/DDBJ whole genome shotgun (WGS) entry which is preliminary data.</text>
</comment>
<evidence type="ECO:0000313" key="1">
    <source>
        <dbReference type="EMBL" id="PAV05037.1"/>
    </source>
</evidence>
<organism evidence="1 2">
    <name type="scientific">Methanobacterium bryantii</name>
    <dbReference type="NCBI Taxonomy" id="2161"/>
    <lineage>
        <taxon>Archaea</taxon>
        <taxon>Methanobacteriati</taxon>
        <taxon>Methanobacteriota</taxon>
        <taxon>Methanomada group</taxon>
        <taxon>Methanobacteria</taxon>
        <taxon>Methanobacteriales</taxon>
        <taxon>Methanobacteriaceae</taxon>
        <taxon>Methanobacterium</taxon>
    </lineage>
</organism>
<accession>A0A2A2H6M3</accession>